<dbReference type="OrthoDB" id="4437785at2759"/>
<dbReference type="EMBL" id="KZ559524">
    <property type="protein sequence ID" value="PLN82811.1"/>
    <property type="molecule type" value="Genomic_DNA"/>
</dbReference>
<protein>
    <recommendedName>
        <fullName evidence="4">Arrestin-like N-terminal domain-containing protein</fullName>
    </recommendedName>
</protein>
<name>A0A2J5HZ91_9EURO</name>
<dbReference type="Proteomes" id="UP000235023">
    <property type="component" value="Unassembled WGS sequence"/>
</dbReference>
<gene>
    <name evidence="2" type="ORF">BDW42DRAFT_75257</name>
</gene>
<evidence type="ECO:0000313" key="2">
    <source>
        <dbReference type="EMBL" id="PLN82811.1"/>
    </source>
</evidence>
<evidence type="ECO:0000256" key="1">
    <source>
        <dbReference type="SAM" id="MobiDB-lite"/>
    </source>
</evidence>
<evidence type="ECO:0008006" key="4">
    <source>
        <dbReference type="Google" id="ProtNLM"/>
    </source>
</evidence>
<dbReference type="AlphaFoldDB" id="A0A2J5HZ91"/>
<feature type="compositionally biased region" description="Acidic residues" evidence="1">
    <location>
        <begin position="113"/>
        <end position="125"/>
    </location>
</feature>
<evidence type="ECO:0000313" key="3">
    <source>
        <dbReference type="Proteomes" id="UP000235023"/>
    </source>
</evidence>
<organism evidence="2 3">
    <name type="scientific">Aspergillus taichungensis</name>
    <dbReference type="NCBI Taxonomy" id="482145"/>
    <lineage>
        <taxon>Eukaryota</taxon>
        <taxon>Fungi</taxon>
        <taxon>Dikarya</taxon>
        <taxon>Ascomycota</taxon>
        <taxon>Pezizomycotina</taxon>
        <taxon>Eurotiomycetes</taxon>
        <taxon>Eurotiomycetidae</taxon>
        <taxon>Eurotiales</taxon>
        <taxon>Aspergillaceae</taxon>
        <taxon>Aspergillus</taxon>
        <taxon>Aspergillus subgen. Circumdati</taxon>
    </lineage>
</organism>
<reference evidence="3" key="1">
    <citation type="submission" date="2017-12" db="EMBL/GenBank/DDBJ databases">
        <authorList>
            <consortium name="DOE Joint Genome Institute"/>
            <person name="Mondo S.J."/>
            <person name="Kjaerbolling I."/>
            <person name="Vesth T.C."/>
            <person name="Frisvad J.C."/>
            <person name="Nybo J.L."/>
            <person name="Theobald S."/>
            <person name="Kuo A."/>
            <person name="Bowyer P."/>
            <person name="Matsuda Y."/>
            <person name="Lyhne E.K."/>
            <person name="Kogle M.E."/>
            <person name="Clum A."/>
            <person name="Lipzen A."/>
            <person name="Salamov A."/>
            <person name="Ngan C.Y."/>
            <person name="Daum C."/>
            <person name="Chiniquy J."/>
            <person name="Barry K."/>
            <person name="LaButti K."/>
            <person name="Haridas S."/>
            <person name="Simmons B.A."/>
            <person name="Magnuson J.K."/>
            <person name="Mortensen U.H."/>
            <person name="Larsen T.O."/>
            <person name="Grigoriev I.V."/>
            <person name="Baker S.E."/>
            <person name="Andersen M.R."/>
            <person name="Nordberg H.P."/>
            <person name="Cantor M.N."/>
            <person name="Hua S.X."/>
        </authorList>
    </citation>
    <scope>NUCLEOTIDE SEQUENCE [LARGE SCALE GENOMIC DNA]</scope>
    <source>
        <strain evidence="3">IBT 19404</strain>
    </source>
</reference>
<dbReference type="InterPro" id="IPR014752">
    <property type="entry name" value="Arrestin-like_C"/>
</dbReference>
<proteinExistence type="predicted"/>
<dbReference type="Gene3D" id="2.60.40.640">
    <property type="match status" value="1"/>
</dbReference>
<keyword evidence="3" id="KW-1185">Reference proteome</keyword>
<sequence>MRIALDSSQEVYHPGNLIRGRIILGRPEVDTIQGSLTIAFTGRSTISHTRFSAANCGEIVLFRSECCLYSGDRPATEMPPGGWPFIFAFPNATIPAPETNTGSTLAERFPCTTDDDDDDDGNDEESAYRLPPSTTFKFPDGFVTGHIEYLLRAVWRPRQVRDGWPKISTVSLPFAPGRRDRSPPPHPVTLRSTLALNYIVDAKARCRPVSFYDRVRPGAHITCPSFVLQVTIAATRVIQGASIPIELLLCLASDQQPQQQQQQEPIPPVFLHSFTAYTEVITSVAREEGRYTSERTVVLGMGRPNEPLVLNRPLDVNRSLDLATGVLEPDYVIANAMRRHKLFLCFELSCLERLHFFRFHVALVVLASFYAERPPGVGDGF</sequence>
<accession>A0A2J5HZ91</accession>
<feature type="region of interest" description="Disordered" evidence="1">
    <location>
        <begin position="97"/>
        <end position="128"/>
    </location>
</feature>